<dbReference type="AlphaFoldDB" id="A0A195EL80"/>
<keyword evidence="3" id="KW-1185">Reference proteome</keyword>
<reference evidence="2 3" key="1">
    <citation type="submission" date="2015-09" db="EMBL/GenBank/DDBJ databases">
        <title>Trachymyrmex cornetzi WGS genome.</title>
        <authorList>
            <person name="Nygaard S."/>
            <person name="Hu H."/>
            <person name="Boomsma J."/>
            <person name="Zhang G."/>
        </authorList>
    </citation>
    <scope>NUCLEOTIDE SEQUENCE [LARGE SCALE GENOMIC DNA]</scope>
    <source>
        <strain evidence="2">Tcor2-1</strain>
        <tissue evidence="2">Whole body</tissue>
    </source>
</reference>
<keyword evidence="1" id="KW-0812">Transmembrane</keyword>
<feature type="non-terminal residue" evidence="2">
    <location>
        <position position="1"/>
    </location>
</feature>
<keyword evidence="1" id="KW-0472">Membrane</keyword>
<keyword evidence="1" id="KW-1133">Transmembrane helix</keyword>
<accession>A0A195EL80</accession>
<evidence type="ECO:0000256" key="1">
    <source>
        <dbReference type="SAM" id="Phobius"/>
    </source>
</evidence>
<gene>
    <name evidence="2" type="ORF">ALC57_01946</name>
</gene>
<protein>
    <submittedName>
        <fullName evidence="2">Uncharacterized protein</fullName>
    </submittedName>
</protein>
<dbReference type="EMBL" id="KQ978747">
    <property type="protein sequence ID" value="KYN28692.1"/>
    <property type="molecule type" value="Genomic_DNA"/>
</dbReference>
<name>A0A195EL80_9HYME</name>
<evidence type="ECO:0000313" key="3">
    <source>
        <dbReference type="Proteomes" id="UP000078492"/>
    </source>
</evidence>
<feature type="transmembrane region" description="Helical" evidence="1">
    <location>
        <begin position="70"/>
        <end position="95"/>
    </location>
</feature>
<sequence length="97" mass="11138">QQALYRVEEVIWHRYIGLVVAVARCKPNRKSEASWKTHTHFGAVILRKSDLKILAARIRRQISRKHARQLSTPVVTGHIINIIALLFVLSTNAYINI</sequence>
<evidence type="ECO:0000313" key="2">
    <source>
        <dbReference type="EMBL" id="KYN28692.1"/>
    </source>
</evidence>
<organism evidence="2 3">
    <name type="scientific">Trachymyrmex cornetzi</name>
    <dbReference type="NCBI Taxonomy" id="471704"/>
    <lineage>
        <taxon>Eukaryota</taxon>
        <taxon>Metazoa</taxon>
        <taxon>Ecdysozoa</taxon>
        <taxon>Arthropoda</taxon>
        <taxon>Hexapoda</taxon>
        <taxon>Insecta</taxon>
        <taxon>Pterygota</taxon>
        <taxon>Neoptera</taxon>
        <taxon>Endopterygota</taxon>
        <taxon>Hymenoptera</taxon>
        <taxon>Apocrita</taxon>
        <taxon>Aculeata</taxon>
        <taxon>Formicoidea</taxon>
        <taxon>Formicidae</taxon>
        <taxon>Myrmicinae</taxon>
        <taxon>Trachymyrmex</taxon>
    </lineage>
</organism>
<proteinExistence type="predicted"/>
<dbReference type="Proteomes" id="UP000078492">
    <property type="component" value="Unassembled WGS sequence"/>
</dbReference>